<dbReference type="Proteomes" id="UP000229805">
    <property type="component" value="Unassembled WGS sequence"/>
</dbReference>
<keyword evidence="3" id="KW-0812">Transmembrane</keyword>
<evidence type="ECO:0000256" key="1">
    <source>
        <dbReference type="ARBA" id="ARBA00005662"/>
    </source>
</evidence>
<dbReference type="InterPro" id="IPR019079">
    <property type="entry name" value="Capsule_synth_CapA"/>
</dbReference>
<protein>
    <recommendedName>
        <fullName evidence="4">Capsule synthesis protein CapA domain-containing protein</fullName>
    </recommendedName>
</protein>
<comment type="similarity">
    <text evidence="1">Belongs to the CapA family.</text>
</comment>
<dbReference type="PANTHER" id="PTHR33393">
    <property type="entry name" value="POLYGLUTAMINE SYNTHESIS ACCESSORY PROTEIN RV0574C-RELATED"/>
    <property type="match status" value="1"/>
</dbReference>
<feature type="transmembrane region" description="Helical" evidence="3">
    <location>
        <begin position="33"/>
        <end position="51"/>
    </location>
</feature>
<dbReference type="InterPro" id="IPR029052">
    <property type="entry name" value="Metallo-depent_PP-like"/>
</dbReference>
<evidence type="ECO:0000256" key="3">
    <source>
        <dbReference type="SAM" id="Phobius"/>
    </source>
</evidence>
<dbReference type="EMBL" id="PFOG01000133">
    <property type="protein sequence ID" value="PIZ69936.1"/>
    <property type="molecule type" value="Genomic_DNA"/>
</dbReference>
<dbReference type="PANTHER" id="PTHR33393:SF11">
    <property type="entry name" value="POLYGLUTAMINE SYNTHESIS ACCESSORY PROTEIN RV0574C-RELATED"/>
    <property type="match status" value="1"/>
</dbReference>
<reference evidence="6" key="1">
    <citation type="submission" date="2017-09" db="EMBL/GenBank/DDBJ databases">
        <title>Depth-based differentiation of microbial function through sediment-hosted aquifers and enrichment of novel symbionts in the deep terrestrial subsurface.</title>
        <authorList>
            <person name="Probst A.J."/>
            <person name="Ladd B."/>
            <person name="Jarett J.K."/>
            <person name="Geller-Mcgrath D.E."/>
            <person name="Sieber C.M.K."/>
            <person name="Emerson J.B."/>
            <person name="Anantharaman K."/>
            <person name="Thomas B.C."/>
            <person name="Malmstrom R."/>
            <person name="Stieglmeier M."/>
            <person name="Klingl A."/>
            <person name="Woyke T."/>
            <person name="Ryan C.M."/>
            <person name="Banfield J.F."/>
        </authorList>
    </citation>
    <scope>NUCLEOTIDE SEQUENCE [LARGE SCALE GENOMIC DNA]</scope>
</reference>
<name>A0A2M7UFD1_9BACT</name>
<comment type="caution">
    <text evidence="5">The sequence shown here is derived from an EMBL/GenBank/DDBJ whole genome shotgun (WGS) entry which is preliminary data.</text>
</comment>
<dbReference type="AlphaFoldDB" id="A0A2M7UFD1"/>
<sequence length="406" mass="45006">MKKLQKMGEIINNPGKQDSSPENRRDGRNKHNALIIAAVILAAIFIAGLLITRDHLFPFKKESANLESKVQPHLLPPIASDAVIPAEKTKEISLKIEEASLVAVGDISFSRSVERMTKIHGPDYPFLEIRDYLQGADIVFGNLETPITPGREILTGEMIFRSNPGTELSLKDAGFNLLSLANNHTMNFGIKGLEDTFKYLKQAGINYVGAGENDQEAYQPVYVEIKGVRIAFLAYQNQKIVPTPYGANSSRTGIAFMNTEKMAAAAKDAKQRAGLVVVSMHAGDEYVAKPNNTQINFAHAAVDAGADLVIGHHPHVVQTMEEYKGKYIFYSLGNFVFDQMWSQNTKRGLAIKIFFTETKVSGISFLPFVIENYCQPRPANETESAQILQRLNFSLPDELAQSWSEE</sequence>
<accession>A0A2M7UFD1</accession>
<dbReference type="Pfam" id="PF09587">
    <property type="entry name" value="PGA_cap"/>
    <property type="match status" value="1"/>
</dbReference>
<keyword evidence="3" id="KW-0472">Membrane</keyword>
<proteinExistence type="inferred from homology"/>
<dbReference type="SMART" id="SM00854">
    <property type="entry name" value="PGA_cap"/>
    <property type="match status" value="1"/>
</dbReference>
<evidence type="ECO:0000313" key="5">
    <source>
        <dbReference type="EMBL" id="PIZ69936.1"/>
    </source>
</evidence>
<evidence type="ECO:0000259" key="4">
    <source>
        <dbReference type="SMART" id="SM00854"/>
    </source>
</evidence>
<gene>
    <name evidence="5" type="ORF">COY11_03640</name>
</gene>
<organism evidence="5 6">
    <name type="scientific">Candidatus Portnoybacteria bacterium CG_4_10_14_0_2_um_filter_44_20</name>
    <dbReference type="NCBI Taxonomy" id="1974799"/>
    <lineage>
        <taxon>Bacteria</taxon>
        <taxon>Candidatus Portnoyibacteriota</taxon>
    </lineage>
</organism>
<keyword evidence="3" id="KW-1133">Transmembrane helix</keyword>
<dbReference type="SUPFAM" id="SSF56300">
    <property type="entry name" value="Metallo-dependent phosphatases"/>
    <property type="match status" value="1"/>
</dbReference>
<evidence type="ECO:0000256" key="2">
    <source>
        <dbReference type="SAM" id="MobiDB-lite"/>
    </source>
</evidence>
<feature type="region of interest" description="Disordered" evidence="2">
    <location>
        <begin position="1"/>
        <end position="26"/>
    </location>
</feature>
<dbReference type="Gene3D" id="3.60.21.10">
    <property type="match status" value="1"/>
</dbReference>
<dbReference type="InterPro" id="IPR052169">
    <property type="entry name" value="CW_Biosynth-Accessory"/>
</dbReference>
<dbReference type="CDD" id="cd07381">
    <property type="entry name" value="MPP_CapA"/>
    <property type="match status" value="1"/>
</dbReference>
<feature type="domain" description="Capsule synthesis protein CapA" evidence="4">
    <location>
        <begin position="100"/>
        <end position="339"/>
    </location>
</feature>
<evidence type="ECO:0000313" key="6">
    <source>
        <dbReference type="Proteomes" id="UP000229805"/>
    </source>
</evidence>